<dbReference type="Gene3D" id="3.90.1490.10">
    <property type="entry name" value="putative n-type atp pyrophosphatase, domain 2"/>
    <property type="match status" value="1"/>
</dbReference>
<dbReference type="RefSeq" id="XP_045964205.1">
    <property type="nucleotide sequence ID" value="XM_046096611.1"/>
</dbReference>
<evidence type="ECO:0000313" key="9">
    <source>
        <dbReference type="Proteomes" id="UP000758603"/>
    </source>
</evidence>
<dbReference type="PANTHER" id="PTHR12196:SF2">
    <property type="entry name" value="DIPHTHINE--AMMONIA LIGASE"/>
    <property type="match status" value="1"/>
</dbReference>
<feature type="domain" description="Diphthamide synthase" evidence="7">
    <location>
        <begin position="252"/>
        <end position="339"/>
    </location>
</feature>
<dbReference type="InterPro" id="IPR014729">
    <property type="entry name" value="Rossmann-like_a/b/a_fold"/>
</dbReference>
<dbReference type="InterPro" id="IPR030662">
    <property type="entry name" value="DPH6/MJ0570"/>
</dbReference>
<dbReference type="Gene3D" id="3.40.50.620">
    <property type="entry name" value="HUPs"/>
    <property type="match status" value="1"/>
</dbReference>
<proteinExistence type="predicted"/>
<dbReference type="GO" id="GO:0017183">
    <property type="term" value="P:protein histidyl modification to diphthamide"/>
    <property type="evidence" value="ECO:0007669"/>
    <property type="project" value="TreeGrafter"/>
</dbReference>
<organism evidence="8 9">
    <name type="scientific">Truncatella angustata</name>
    <dbReference type="NCBI Taxonomy" id="152316"/>
    <lineage>
        <taxon>Eukaryota</taxon>
        <taxon>Fungi</taxon>
        <taxon>Dikarya</taxon>
        <taxon>Ascomycota</taxon>
        <taxon>Pezizomycotina</taxon>
        <taxon>Sordariomycetes</taxon>
        <taxon>Xylariomycetidae</taxon>
        <taxon>Amphisphaeriales</taxon>
        <taxon>Sporocadaceae</taxon>
        <taxon>Truncatella</taxon>
    </lineage>
</organism>
<dbReference type="Pfam" id="PF01902">
    <property type="entry name" value="Diphthami_syn_2"/>
    <property type="match status" value="2"/>
</dbReference>
<evidence type="ECO:0000259" key="7">
    <source>
        <dbReference type="Pfam" id="PF01902"/>
    </source>
</evidence>
<accession>A0A9P8UY49</accession>
<gene>
    <name evidence="8" type="ORF">BKA67DRAFT_38965</name>
</gene>
<name>A0A9P8UY49_9PEZI</name>
<evidence type="ECO:0000256" key="6">
    <source>
        <dbReference type="SAM" id="MobiDB-lite"/>
    </source>
</evidence>
<comment type="caution">
    <text evidence="8">The sequence shown here is derived from an EMBL/GenBank/DDBJ whole genome shotgun (WGS) entry which is preliminary data.</text>
</comment>
<feature type="region of interest" description="Disordered" evidence="6">
    <location>
        <begin position="126"/>
        <end position="164"/>
    </location>
</feature>
<evidence type="ECO:0000313" key="8">
    <source>
        <dbReference type="EMBL" id="KAH6660074.1"/>
    </source>
</evidence>
<dbReference type="InterPro" id="IPR035959">
    <property type="entry name" value="RutC-like_sf"/>
</dbReference>
<evidence type="ECO:0000256" key="3">
    <source>
        <dbReference type="ARBA" id="ARBA00029814"/>
    </source>
</evidence>
<dbReference type="GeneID" id="70125503"/>
<dbReference type="AlphaFoldDB" id="A0A9P8UY49"/>
<evidence type="ECO:0000256" key="2">
    <source>
        <dbReference type="ARBA" id="ARBA00018426"/>
    </source>
</evidence>
<dbReference type="PANTHER" id="PTHR12196">
    <property type="entry name" value="DOMAIN OF UNKNOWN FUNCTION 71 DUF71 -CONTAINING PROTEIN"/>
    <property type="match status" value="1"/>
</dbReference>
<sequence length="860" mass="93478">MTTARLNVIALVSGGKDSFFSILHCMANGHRIVALANLHPSEPGTGTTLAAAAVPASRQGGASADHSNDHHAPASGQSNEDDEEVDLNSFMYQTVGHQVIPHYAAATGLPLFRQPIVGTTVQSGISYQDPRHSSFTSPTAATKAEHASDSVDGSQFRGSQATEDETESLVPLLRAVIEAHPEANALCTGAILSTYQRTRIESVALRLGLVPIAYLWQYPALPIPDRQGPASILVDPPSIVPGVCQIGGDDDAQLLRDMSAMGLDARIIKVASAGLDEGFLWENVASDKSIARIKQALRRFGGGGRGSVLGEGGEFETLVIDGPSALFKGRIVVGDTDRRVVHEGGGSTWLSVRDARVEMKSPPPEGSESLDVRIPTLLDARFRCVHDDLQTAKLLECKSTRDAAPRITAVGLVQSVSTCQYEFMGEGEGLSVEQQTTKLVEDIRRLGEPRSIVNTVIILRKMSDFPIINKVYGDLFAAPNPPSRVTISCGTLLPEGSQIGIYVTIQHGLTLPLRQGLHVQSRSYWAPANIGPYSQAIVFPQSIRTNDDASTDSSCVPKLVTIAGQIPLLPASMELPQLDDSAPLQITLALQHLWRVGIEMQTQWWTSAVAYFPRTPDEADMKRKALLAACAWQSAHLWSADPSDEDDENGPDLWDRKYNPQYMSLTSSDDSVSAPTLPLWDRLNGFDEDDNLVEPVDRPLPYVYAAEVEELPRGAGVEWHAHRGLVNVSPGSIHVVDFHCDTSDATANMELQNIVVDSTEETYIHTTAALSLQETKGPLNFETQQEILTNEVRRFLGLIMENKSGVQLDLVPYLTYVNKSHAFGSPKGSKAIIPCHSLWNSKGQRLEAVMHYQVHLTKTQ</sequence>
<evidence type="ECO:0000256" key="4">
    <source>
        <dbReference type="ARBA" id="ARBA00031552"/>
    </source>
</evidence>
<reference evidence="8" key="1">
    <citation type="journal article" date="2021" name="Nat. Commun.">
        <title>Genetic determinants of endophytism in the Arabidopsis root mycobiome.</title>
        <authorList>
            <person name="Mesny F."/>
            <person name="Miyauchi S."/>
            <person name="Thiergart T."/>
            <person name="Pickel B."/>
            <person name="Atanasova L."/>
            <person name="Karlsson M."/>
            <person name="Huettel B."/>
            <person name="Barry K.W."/>
            <person name="Haridas S."/>
            <person name="Chen C."/>
            <person name="Bauer D."/>
            <person name="Andreopoulos W."/>
            <person name="Pangilinan J."/>
            <person name="LaButti K."/>
            <person name="Riley R."/>
            <person name="Lipzen A."/>
            <person name="Clum A."/>
            <person name="Drula E."/>
            <person name="Henrissat B."/>
            <person name="Kohler A."/>
            <person name="Grigoriev I.V."/>
            <person name="Martin F.M."/>
            <person name="Hacquard S."/>
        </authorList>
    </citation>
    <scope>NUCLEOTIDE SEQUENCE</scope>
    <source>
        <strain evidence="8">MPI-SDFR-AT-0073</strain>
    </source>
</reference>
<feature type="region of interest" description="Disordered" evidence="6">
    <location>
        <begin position="55"/>
        <end position="83"/>
    </location>
</feature>
<dbReference type="SUPFAM" id="SSF52402">
    <property type="entry name" value="Adenine nucleotide alpha hydrolases-like"/>
    <property type="match status" value="1"/>
</dbReference>
<feature type="compositionally biased region" description="Polar residues" evidence="6">
    <location>
        <begin position="151"/>
        <end position="161"/>
    </location>
</feature>
<dbReference type="GO" id="GO:0017178">
    <property type="term" value="F:diphthine-ammonia ligase activity"/>
    <property type="evidence" value="ECO:0007669"/>
    <property type="project" value="UniProtKB-EC"/>
</dbReference>
<protein>
    <recommendedName>
        <fullName evidence="2">Diphthine--ammonia ligase</fullName>
        <ecNumber evidence="1">6.3.1.14</ecNumber>
    </recommendedName>
    <alternativeName>
        <fullName evidence="3">Diphthamide synthase</fullName>
    </alternativeName>
    <alternativeName>
        <fullName evidence="4">Diphthamide synthetase</fullName>
    </alternativeName>
</protein>
<evidence type="ECO:0000256" key="1">
    <source>
        <dbReference type="ARBA" id="ARBA00012089"/>
    </source>
</evidence>
<keyword evidence="9" id="KW-1185">Reference proteome</keyword>
<evidence type="ECO:0000256" key="5">
    <source>
        <dbReference type="ARBA" id="ARBA00048108"/>
    </source>
</evidence>
<dbReference type="Proteomes" id="UP000758603">
    <property type="component" value="Unassembled WGS sequence"/>
</dbReference>
<dbReference type="CDD" id="cd06156">
    <property type="entry name" value="eu_AANH_C_2"/>
    <property type="match status" value="1"/>
</dbReference>
<dbReference type="Gene3D" id="3.30.1330.40">
    <property type="entry name" value="RutC-like"/>
    <property type="match status" value="2"/>
</dbReference>
<comment type="catalytic activity">
    <reaction evidence="5">
        <text>diphthine-[translation elongation factor 2] + NH4(+) + ATP = diphthamide-[translation elongation factor 2] + AMP + diphosphate + H(+)</text>
        <dbReference type="Rhea" id="RHEA:19753"/>
        <dbReference type="Rhea" id="RHEA-COMP:10172"/>
        <dbReference type="Rhea" id="RHEA-COMP:10174"/>
        <dbReference type="ChEBI" id="CHEBI:15378"/>
        <dbReference type="ChEBI" id="CHEBI:16692"/>
        <dbReference type="ChEBI" id="CHEBI:28938"/>
        <dbReference type="ChEBI" id="CHEBI:30616"/>
        <dbReference type="ChEBI" id="CHEBI:33019"/>
        <dbReference type="ChEBI" id="CHEBI:82696"/>
        <dbReference type="ChEBI" id="CHEBI:456215"/>
        <dbReference type="EC" id="6.3.1.14"/>
    </reaction>
</comment>
<dbReference type="CDD" id="cd01994">
    <property type="entry name" value="AANH_PF0828-like"/>
    <property type="match status" value="1"/>
</dbReference>
<feature type="domain" description="Diphthamide synthase" evidence="7">
    <location>
        <begin position="162"/>
        <end position="217"/>
    </location>
</feature>
<dbReference type="InterPro" id="IPR002761">
    <property type="entry name" value="Diphthami_syn_dom"/>
</dbReference>
<dbReference type="EC" id="6.3.1.14" evidence="1"/>
<dbReference type="SUPFAM" id="SSF55298">
    <property type="entry name" value="YjgF-like"/>
    <property type="match status" value="2"/>
</dbReference>
<dbReference type="OrthoDB" id="686384at2759"/>
<dbReference type="EMBL" id="JAGPXC010000001">
    <property type="protein sequence ID" value="KAH6660074.1"/>
    <property type="molecule type" value="Genomic_DNA"/>
</dbReference>